<dbReference type="InParanoid" id="A0A4R5DCI0"/>
<name>A0A4R5DCI0_9ACTN</name>
<organism evidence="2 3">
    <name type="scientific">Jiangella asiatica</name>
    <dbReference type="NCBI Taxonomy" id="2530372"/>
    <lineage>
        <taxon>Bacteria</taxon>
        <taxon>Bacillati</taxon>
        <taxon>Actinomycetota</taxon>
        <taxon>Actinomycetes</taxon>
        <taxon>Jiangellales</taxon>
        <taxon>Jiangellaceae</taxon>
        <taxon>Jiangella</taxon>
    </lineage>
</organism>
<sequence length="571" mass="63202">MPPPPVRGVSNRMTKDHLDVDRTPRATWTSVLCDSLEKVFPDARPRPMNTAITQHVFAGETISVQVALLPPSLLEGSPPEVVVEVAASPGIAVALSTVELVPATFLAYEGHDGGYLRDTAGLYPDLLRPLALARVRPFIGQWRAIWIDLTAAQDIEDGTVSVQITLRADDGTTVGRHEFAVEAMAEPLPQLEMVNTHWFHCDGLATYYGVDVWSEQHWSLVDRFLGAAAELGINSVLTPVWTPPLDTAVGHYRLPTQLVGITETTEGYAFDFHHLERWMRLARSHGIRFLEISHLFSQWGAAYTPAIYVDRGSETVRAFGWDVPAVDPGYRRLLVSLLPALRAVLDSGWGLERVIFHVSDEPRGEHAESYKAARSVIDDLLAGCVIVDALSDFELFTSGTVPIPVIATNHAEPFLRAGVRPLWLYYCVGQHRDVANRFIAMPSSRNRAIGAQLYLTGAAGFLHWGFNFYNSGGSLTAIDPFATTDADGSLPAGDPFLVYPGTDERPWHSIRSRVFGEAINDVRLMQLVRDRRGDEVVRSVADPHGRTTLTDYSLDPDHYRRVRADLVDSLR</sequence>
<evidence type="ECO:0000313" key="2">
    <source>
        <dbReference type="EMBL" id="TDE11452.1"/>
    </source>
</evidence>
<dbReference type="Gene3D" id="3.20.20.80">
    <property type="entry name" value="Glycosidases"/>
    <property type="match status" value="1"/>
</dbReference>
<accession>A0A4R5DCI0</accession>
<evidence type="ECO:0000259" key="1">
    <source>
        <dbReference type="Pfam" id="PF13320"/>
    </source>
</evidence>
<dbReference type="OrthoDB" id="197680at2"/>
<proteinExistence type="predicted"/>
<dbReference type="SUPFAM" id="SSF51445">
    <property type="entry name" value="(Trans)glycosidases"/>
    <property type="match status" value="1"/>
</dbReference>
<dbReference type="InterPro" id="IPR025150">
    <property type="entry name" value="GH123_cat"/>
</dbReference>
<dbReference type="AlphaFoldDB" id="A0A4R5DCI0"/>
<comment type="caution">
    <text evidence="2">The sequence shown here is derived from an EMBL/GenBank/DDBJ whole genome shotgun (WGS) entry which is preliminary data.</text>
</comment>
<dbReference type="EMBL" id="SMKZ01000010">
    <property type="protein sequence ID" value="TDE11452.1"/>
    <property type="molecule type" value="Genomic_DNA"/>
</dbReference>
<reference evidence="2 3" key="1">
    <citation type="submission" date="2019-03" db="EMBL/GenBank/DDBJ databases">
        <title>Draft genome sequences of novel Actinobacteria.</title>
        <authorList>
            <person name="Sahin N."/>
            <person name="Ay H."/>
            <person name="Saygin H."/>
        </authorList>
    </citation>
    <scope>NUCLEOTIDE SEQUENCE [LARGE SCALE GENOMIC DNA]</scope>
    <source>
        <strain evidence="2 3">5K138</strain>
    </source>
</reference>
<gene>
    <name evidence="2" type="ORF">E1269_09290</name>
</gene>
<protein>
    <submittedName>
        <fullName evidence="2">DUF4091 domain-containing protein</fullName>
    </submittedName>
</protein>
<feature type="domain" description="Glycoside hydrolase 123 catalytic" evidence="1">
    <location>
        <begin position="198"/>
        <end position="527"/>
    </location>
</feature>
<keyword evidence="3" id="KW-1185">Reference proteome</keyword>
<dbReference type="InterPro" id="IPR017853">
    <property type="entry name" value="GH"/>
</dbReference>
<dbReference type="Proteomes" id="UP000294739">
    <property type="component" value="Unassembled WGS sequence"/>
</dbReference>
<evidence type="ECO:0000313" key="3">
    <source>
        <dbReference type="Proteomes" id="UP000294739"/>
    </source>
</evidence>
<dbReference type="Pfam" id="PF13320">
    <property type="entry name" value="GH123_cat"/>
    <property type="match status" value="1"/>
</dbReference>